<feature type="region of interest" description="Disordered" evidence="11">
    <location>
        <begin position="243"/>
        <end position="285"/>
    </location>
</feature>
<feature type="region of interest" description="Disordered" evidence="11">
    <location>
        <begin position="5172"/>
        <end position="5534"/>
    </location>
</feature>
<evidence type="ECO:0000259" key="12">
    <source>
        <dbReference type="PROSITE" id="PS50011"/>
    </source>
</evidence>
<keyword evidence="6" id="KW-0547">Nucleotide-binding</keyword>
<evidence type="ECO:0000256" key="8">
    <source>
        <dbReference type="ARBA" id="ARBA00023186"/>
    </source>
</evidence>
<dbReference type="SMART" id="SM00220">
    <property type="entry name" value="S_TKc"/>
    <property type="match status" value="1"/>
</dbReference>
<dbReference type="Gene3D" id="3.40.50.620">
    <property type="entry name" value="HUPs"/>
    <property type="match status" value="1"/>
</dbReference>
<feature type="compositionally biased region" description="Polar residues" evidence="11">
    <location>
        <begin position="5396"/>
        <end position="5409"/>
    </location>
</feature>
<feature type="compositionally biased region" description="Basic and acidic residues" evidence="11">
    <location>
        <begin position="5203"/>
        <end position="5245"/>
    </location>
</feature>
<dbReference type="InterPro" id="IPR040848">
    <property type="entry name" value="AAA_lid_7"/>
</dbReference>
<feature type="compositionally biased region" description="Basic and acidic residues" evidence="11">
    <location>
        <begin position="5371"/>
        <end position="5381"/>
    </location>
</feature>
<organism evidence="14 15">
    <name type="scientific">Phaseolus angularis</name>
    <name type="common">Azuki bean</name>
    <name type="synonym">Vigna angularis</name>
    <dbReference type="NCBI Taxonomy" id="3914"/>
    <lineage>
        <taxon>Eukaryota</taxon>
        <taxon>Viridiplantae</taxon>
        <taxon>Streptophyta</taxon>
        <taxon>Embryophyta</taxon>
        <taxon>Tracheophyta</taxon>
        <taxon>Spermatophyta</taxon>
        <taxon>Magnoliopsida</taxon>
        <taxon>eudicotyledons</taxon>
        <taxon>Gunneridae</taxon>
        <taxon>Pentapetalae</taxon>
        <taxon>rosids</taxon>
        <taxon>fabids</taxon>
        <taxon>Fabales</taxon>
        <taxon>Fabaceae</taxon>
        <taxon>Papilionoideae</taxon>
        <taxon>50 kb inversion clade</taxon>
        <taxon>NPAAA clade</taxon>
        <taxon>indigoferoid/millettioid clade</taxon>
        <taxon>Phaseoleae</taxon>
        <taxon>Vigna</taxon>
    </lineage>
</organism>
<dbReference type="InterPro" id="IPR008271">
    <property type="entry name" value="Ser/Thr_kinase_AS"/>
</dbReference>
<protein>
    <recommendedName>
        <fullName evidence="5">Midasin</fullName>
    </recommendedName>
</protein>
<sequence length="5959" mass="676480">MFSKTPTPVVIGRDSTVIAVSGGRHSNGAVKWAVEHLLKKNSSCILLHVRTRTMLNPDNTNTNDAPKSGRPPTEEELHQFFLPFRGFCARKGISTKELVLHDLDVTSALIAFVDDNCISTLVVGAATSSWGSILRRFNKDDVSASLAKSLPDTCSLYVISKGKVQHIRPSGHHAHHHHHQHVEAPPAKSIKDIVNFLESDPLEQPHKDLNINQIAFEDIERKLIKDAVKHQSNNKLWEYLREETDSPKGPIEYPPSQNSSANNTPGNSDSTGQSLGPSLTNRTNSHHCGNNSYHCGNNSSLKDQVNFDMQMRKLKLELQKTAEMYGMACKEAVLATQKAMEIEKYRQEKERDMEEAKLSQSKMTMESTEMSKHLVKMESQKRKEVELKAKNDEEETIKALQEALYNNIPYRRYTIEDIDAATNKFDNALKIGEGGYGPVFKGLLDHTTVAIKAMKPDLAYAEKQFQQEVMVLSTIRHPNMVLLLGACPEFGCLVYEYMVNGSLEDRLLKRDNSPPIPWKTRFKIASEIATGLLFLHQTKPEPLVHRDLKPANILLDKNYVSKISDVGLARLVPPIVADQTTQYRLTGAAGTFCYIDPEYQQTGLLGVKSDVYSLGVVLLQIITGKSPMGLSHLVEKALLSNTLIYIQVFQLQMAIDGSFNLHSSLRRLLDRCPKLQCFPQFESLEQRGEVTEEEVVNELGGVFLHPSYTIPLMGCFRPIAQRIVDKAVALLRLVPNLRSIPEGPACEDDRDSVLDGVVNIIEFYSQQGRGLDLHELACLAFCRALDMGPFLLSSILSYFNFAPAPFERCSLKQVMVETHQLHVAQISYRFLLMESEIFSKLWDWSCFLDLVKESCKSDLKWCGVQVLSVLLKLGYKATENLNVGAEEAFSCLLRWEEFCQDTSLEKVGCYVKPIADYVSSSPDRTMVLNNENCLKSSGFNYLSVSSPKLRELPQHLKRQRLTTRDDISMSNTFVLTPTVKKSYDRVLLAISQKWPVLLYGPTGSGKSALIAKLAQDSGNRVLSIQMDDQIDGRTLVGAYVCTDRPGEFRWQPGSLTQAVQKGLWIVFEDINKAPSDLHSILVPLLEGAGSFATGHGEVVRVAESFRIFSTIAVSKLDTFESAGTQRDIVSSSSQLWIPRMHASLFRWPIIASIYCGYLYGQNSFSVFWRRVMVPPLDNKDLHEILKVRYPDLEFHVSQLIETFERVNNISMLQFVGFHPGNSTSGYCPCRFSLRDLLKWCKRIAGLGFSLDGSLSENQCFWVYKEAVDIFASSSSSIKNRLSVMKEIAELWKLPVSAAETLYPLDKPIIQDSITYLRIGRVSLQYTEKPLQQHKRPFVEIRSSLHVLERIACSVKYNEPVLLVGETGTGKTTIVQNLALRLGQKLTVFNLSQQSDVADLLGGFKPMDAQSVYLSLYKEFKELFTKTFSVKNNGGFITYLHEYIESHRKKFLIDKNGEDLLKGLQIAVGKSVKLIQPGSSKRRKRPLEEQIIQSWERFCIKLHNVCQSNPSSTMMFSFVEGSFVTALRKGEWILLDEVNLAPPETLQRIVGVLEGEHGVLCLAERGDTDYIHRHPNFRIFACMNPATDAGKRDLPFSLRSRFTEYFVDDVLNDEDLSLFISQFISSGYMDQQLVNKIVSFYKEAKKESEERLQDGANQKPQYSLRSLYRALEYMLKAERKFGLQKALYDGFNMFFVSLLDGSSAEIMRQKISSLLLGGHMPPHVHLSRYLEKSKSDGSSGNYVQTKSVQEHLGNLARAVLMRYPILLQGPTSSGKTSLVRYLAAITGHDFVRINNHEHTDLQEYLGSYITDTTGKLVFNEGVLVKAVRNGHWIVLDELNLAPSDVLEALNRLLDDNRELFVPELQERIQAHPNFMLFATQNPPTLYGGRKMLSRAFRNRFVEIHVGEIPDNELSKILEDRCKIYVGHAEKMVEVMKDLRLHRQSSRVFAGKHGFITPRDLFRWADRTQRFGNSNEDLAKDGYYLLAERLRDEDEKSVVQEILEKYFRVKLNIKSLYEQISCRDNSSNLLVGFGGSDGLESVLLTKGMQRLYFLVERCYNLREPVLLVGETGGGKTTVCQLLSACLQLKLRTLNCHQYTETSDFIGVGFLMRFPLVILGFRPTRERSALISGYKEIIEKLKKLKTCTYFHMDLSSDINDASSTLDLLSVMIRKCKEVQVCLDISREELKDLEQIKCDLNGLHQKWQSIFVWQDGPLVEAMRDGDLFLVDEISLADDSVLERLNSVLEPERMLSLAEKGGTDLEKIWVPPVNDLDELQGIALKRISKFKVTGSLCPEYQERLSLIVDAMIRFFEWFNNLHPGRMLTVRDLISWVDFFITMETSLGPEHALLHGVFLVLLDGLSLGTGLSKRDAAELRERCLSFLLQKLRVDESNLLYSKLSRMGNYGWGEFGSIMDVPHSNNTQHDDLFGIEPFYINKGIGIVEDGGFEFMAPTTCRNALRVLRAMQLPKPVLLEGSPGVGKTSLIIALGNCSGHKVVRINFSEQTDMMDLLGSDLPVESDEGMKFSWSDGILLQALKEGCWVLLDELNLAPQSVLEGLNAILDHRAEVYVDELVQEDYLSICESKFPTIPQTLLSKLVLFNKRMHEDTTINQKFAKDGFPWEFNLRDIFRSCEIIQGAPKHSGLYSFLNIVYIQRMRTAADRKEVLRVFKEVFEVTPSINLYPRVQLNSEHLIVGNATIKRNHVQLTTPSSKQLLMLPEIRQSLEAAAQCVEHQWLCILTGPSCSGKTSLIRLLANLTGNVLNEINLSSATDISELLGSFEQYDALRNFFNVVGQIERYVNEFISLQLEASKDAIFRETDFYTRWIAFLSGFKFESLLSSATNYLENQKKIVCSLSLFVEQLKLQIERSSLPLSYSLQELDFVLKTVLKMKEDDKNRVVSTKFEWVTGLLIKAIEQGEWIVLENANLCNPTVLDRINSLVEPCGSITVNERGAVDGKPLVIHPHPNFRMFLTVNPQYGEVSRAMRNRGVEIFMLQPYWALDDMSGYNGEDIELRDVRRFLVLLGIPIAQLVDSMATAHIYAKKEGLKLNDRITYLELSHWVHLFLQLLRNGCCPIWSLQISWEHIYLSSLGAEGEKIVNLAKTEYLSVPNFAGYDVLTVCPLSLPGGWPLPLSLRDFVCYSKEASIKQNCMYLELLGTQIASNQYQIVRKRHSTTSLLTPSEHVRVYMMDLMTLSELMYPKASNVKIYERESKFDSELTKKRLFFAANWAIEQATESDLKFYLLRFKWLSSQMQPFCKFFNDFVILIEQMMKHPIWEYISCRDELDVDLQLIPLLSLDIVNLAPSNSKTKYLSNAISCFDPLRLTFQQRNIESQHSFDEEASCFIPLLKSLYVLQDEILYKFVSASKLIEDQSFDYKIQLYCSLIEDHVLFWRYLVSLKFDQMIISWHSLVKGAQKFIDICPEAVDDFLMESKKLKKFSFSEKPLLWIHGGHPFLPSSSDLHDQHHQILKFVETIWPRKTGPKGNLSRHLVDVASFDHDLRFLIMQDVSNSSFLMVKGSHEDGIHNFQKLEETHQVLLIRFEHEKQKLQLNSGSKDSSSFVEYSTACCSFSREMLCQKSAFEAWQDTFPPVDYTSLFWDMELLQKLASIHLDDLEGSHQAVGCLSNLLDFALKFSLSFSSRPPQMFVPHQKILWTLNAWASVDAVNLKIASFILEMWFKWHETVWVWFPKFIKNFVKIDGFGTTALPHMLIEPFSASTVLQITQSTHAIKESWVQCLKCRVTLFNLWHCSHHGTHLPKFLLSAARSLFQQIIYAHRKSFDADQFAKIKSTFSSSEKNALTEESIYILSSLVASSRHQRLKKSVQKFIVPLLRELYLQTNAADFNFTIGCAWAHIGALRIHLLLSCSEIDPTMKYYCKYSQLMETISTLELEIQVRKECGYFAGQFLTHESDKRKTQRLEQLQAERRMLEKKIVFRAEPWKYKKLMNECVDFLKQVDGLEALLNRGTAQDLQQIVDHACGWQETATCFIDRLMDEYAAYIDIIQPIQVAVYEMKLGLSLILSSILEKKCLNKLGKENINVIMETMYTLMRFPRAASFKFISVKRDIELNLHPAYSFDYCLVDMDLMENLVTLSSGVAGDKMVSVVQNRAAFYWSFFVQVSHRIANAKIIDDKSYTLLHKIFDEFAKLWLDTKAYTKSKSDFDAQQYKFRPRAFQIESIIDVELPPLANSFAPETFSEWKEFSSDENSADKMVSSEECFTLDEEWKQLEESILSHVVVIHNQIFGSSDLVQTPGNFEVSDEDRLHSFTNSYSLGIDLIKGVHSINLTSLDAKLMPEHLFYLCLDYRKKYLLSHKSATRYNFYKDSNAPEMVHMLKVLGPLQQQILPHINEWEVHNDLQKILDVIDMLLTLPSDTPLAKAFSGLQFLLHKAEVMQENGSKFPLSNQLKSVNDLLSSWQKMELNSWPALLDAVMDQYENNAAKLWFPLLEDFIHTSSIGEFKKRLQLLFAFLGQNHISASLNINSSSCRLEQSTFLYNIFGFYVQFLPIVLKYIDASRKEVGIELNKLVKLCQWEHGKSHLSFESMKKSRQKLRKLIQKYTMDLCDILDVLQEPVSIFLNQEGAQRGAKAQSFHNHKPTYDVTSKGLVDGSFDLTLFSENRFMWFDNFGGGLDSAFQNLLLKKTSVLHIIPLHQKEIKSIFRPCPDSQRTLCLKGWKAVWHMIEKIYTTAVDYGNLLKEEKKGQGKRRALSELLKLLESNGLSRHKSAYTGDQHKTWWFLQLSGNISYLLPTSSRLECVTPGIPEVENKSIEEESLLMEWKTATDYYYKSVVSVLLMQQMCLNPHKDITLQQVDSSSSFLNQLIQIQQKQLTAASAFNKQLKCFRERVSTLGKLFSFSSTDNEKNYICSIIPKRYATYKCMWQQKQLFDTLYATSQEELLLLRILASSHLNTCNRARPLVSRMIAFIEEFLPSFSKSKESLDCYLIGRSKAVTAVASSLSTVREVLIQHFLEITDKAKLIEDEFTTARQGNFGQVDLSGDIFCERNSVELNAGFNEALMSIYQHLESVLQSLCFPSNIPMVDESIEKIISWESLFESFVTNLRLDTLCKDLFEVVSSGVSVTTHVIANILASLFSKGFGISPDDQEEDGIDTTGDSNGTGMGEGVGLKDVSDQIADEDQLLGTSEQQNGKQDDTDKVPSSNNTGIEMEQDFQADALSLSEDSGEDDDTDNEDGELESEMGPTGPDSEAVGEKVCDKNENETPNDTREKYESGPSVKDRDAGNTELRAKDDSTANEPADGNCNEGDTQDDETVIPDDVGDGEKEDELTMDKETAYSDPTGLKPDELDQTSDMDLDLNEDADLMEDAEPDEQDNIAENGKEEKQEEETCSPDEVMEEAHTEVDVNSEMDGEGQQNADMHFTEPKEDIFKPSELINEEVSPAELASQSKFDWQTSGSENVAAESNLSNSHHDSDSTLLGGVPSSISEMDFKMSDSSNGGGFGENQPKSHDNPQSERSFIQEKHTNPRRSIGDALEYQKERINVSGDAQEDNSEKQDETEDDNADEYGYVSEFEKGTAQALGPATLEQVDRNFDGDQPDKECHAGEDSKLQFEKENSEMISVNNSSSVAKNEKREQANPSVTETLQDDGSAHPLASINIDLENRLEDLVSFRSSFMRDSTDLSQLSLHDKDLGKGQEPCDVPDHVKDSAAALWSRFELSTTKLSIELAEQLRLVMEPTLASKLQGDYRTGKRINMKKVIPYIASDYSKDRIWLRRTRPNKRDYQVVIAVDDSHSMSENGCGDVAIEALVTVCRAVSQLEMGSLAVASFGTKGNIKLLHDFDRPFSGEAGVKSNLGLTFCLDEEQMISNLTFEQENTIADEPVVDLLKYLTNKLDTAVVKARLPSGHNPLQQLVLIIADGRFHEKENLKRCVRDVSTGNRMVAFLLLDNSQESIMDMKEASFEGGKMKFSKYMDSFPFPYYIVLRNIEALPRTLANLLRQWMELMQHSSG</sequence>
<accession>A0A8T0JRW1</accession>
<feature type="region of interest" description="Disordered" evidence="11">
    <location>
        <begin position="5136"/>
        <end position="5157"/>
    </location>
</feature>
<dbReference type="SUPFAM" id="SSF52402">
    <property type="entry name" value="Adenine nucleotide alpha hydrolases-like"/>
    <property type="match status" value="1"/>
</dbReference>
<dbReference type="InterPro" id="IPR014729">
    <property type="entry name" value="Rossmann-like_a/b/a_fold"/>
</dbReference>
<dbReference type="GO" id="GO:0004672">
    <property type="term" value="F:protein kinase activity"/>
    <property type="evidence" value="ECO:0007669"/>
    <property type="project" value="InterPro"/>
</dbReference>
<dbReference type="PANTHER" id="PTHR48103:SF2">
    <property type="entry name" value="MIDASIN"/>
    <property type="match status" value="1"/>
</dbReference>
<dbReference type="CDD" id="cd00009">
    <property type="entry name" value="AAA"/>
    <property type="match status" value="3"/>
</dbReference>
<feature type="coiled-coil region" evidence="10">
    <location>
        <begin position="342"/>
        <end position="403"/>
    </location>
</feature>
<reference evidence="14 15" key="1">
    <citation type="submission" date="2020-05" db="EMBL/GenBank/DDBJ databases">
        <title>Vigna angularis (adzuki bean) Var. LongXiaoDou No. 4 denovo assembly.</title>
        <authorList>
            <person name="Xiang H."/>
        </authorList>
    </citation>
    <scope>NUCLEOTIDE SEQUENCE [LARGE SCALE GENOMIC DNA]</scope>
    <source>
        <tissue evidence="14">Leaf</tissue>
    </source>
</reference>
<feature type="domain" description="Protein kinase" evidence="12">
    <location>
        <begin position="425"/>
        <end position="708"/>
    </location>
</feature>
<dbReference type="GO" id="GO:0005730">
    <property type="term" value="C:nucleolus"/>
    <property type="evidence" value="ECO:0007669"/>
    <property type="project" value="UniProtKB-SubCell"/>
</dbReference>
<feature type="compositionally biased region" description="Acidic residues" evidence="11">
    <location>
        <begin position="5175"/>
        <end position="5191"/>
    </location>
</feature>
<keyword evidence="9" id="KW-0539">Nucleus</keyword>
<dbReference type="InterPro" id="IPR001245">
    <property type="entry name" value="Ser-Thr/Tyr_kinase_cat_dom"/>
</dbReference>
<evidence type="ECO:0000256" key="2">
    <source>
        <dbReference type="ARBA" id="ARBA00004642"/>
    </source>
</evidence>
<dbReference type="GO" id="GO:0005524">
    <property type="term" value="F:ATP binding"/>
    <property type="evidence" value="ECO:0007669"/>
    <property type="project" value="UniProtKB-KW"/>
</dbReference>
<dbReference type="FunFam" id="3.40.50.300:FF:000582">
    <property type="entry name" value="Midasin"/>
    <property type="match status" value="1"/>
</dbReference>
<dbReference type="SUPFAM" id="SSF52540">
    <property type="entry name" value="P-loop containing nucleoside triphosphate hydrolases"/>
    <property type="match status" value="6"/>
</dbReference>
<gene>
    <name evidence="14" type="ORF">HKW66_Vig0167550</name>
</gene>
<dbReference type="GO" id="GO:0016887">
    <property type="term" value="F:ATP hydrolysis activity"/>
    <property type="evidence" value="ECO:0007669"/>
    <property type="project" value="InterPro"/>
</dbReference>
<feature type="compositionally biased region" description="Basic and acidic residues" evidence="11">
    <location>
        <begin position="5457"/>
        <end position="5475"/>
    </location>
</feature>
<dbReference type="GO" id="GO:0030687">
    <property type="term" value="C:preribosome, large subunit precursor"/>
    <property type="evidence" value="ECO:0007669"/>
    <property type="project" value="TreeGrafter"/>
</dbReference>
<keyword evidence="10" id="KW-0175">Coiled coil</keyword>
<name>A0A8T0JRW1_PHAAN</name>
<dbReference type="PROSITE" id="PS00675">
    <property type="entry name" value="SIGMA54_INTERACT_1"/>
    <property type="match status" value="1"/>
</dbReference>
<dbReference type="Proteomes" id="UP000743370">
    <property type="component" value="Unassembled WGS sequence"/>
</dbReference>
<dbReference type="PROSITE" id="PS50234">
    <property type="entry name" value="VWFA"/>
    <property type="match status" value="1"/>
</dbReference>
<proteinExistence type="inferred from homology"/>
<dbReference type="Gene3D" id="3.30.200.20">
    <property type="entry name" value="Phosphorylase Kinase, domain 1"/>
    <property type="match status" value="1"/>
</dbReference>
<dbReference type="Pfam" id="PF07714">
    <property type="entry name" value="PK_Tyr_Ser-Thr"/>
    <property type="match status" value="1"/>
</dbReference>
<dbReference type="InterPro" id="IPR011009">
    <property type="entry name" value="Kinase-like_dom_sf"/>
</dbReference>
<comment type="similarity">
    <text evidence="4">Belongs to the protein kinase superfamily. TKL Ser/Thr protein kinase family. ROCO subfamily.</text>
</comment>
<feature type="domain" description="VWFA" evidence="13">
    <location>
        <begin position="5734"/>
        <end position="5946"/>
    </location>
</feature>
<keyword evidence="7" id="KW-0067">ATP-binding</keyword>
<evidence type="ECO:0000256" key="5">
    <source>
        <dbReference type="ARBA" id="ARBA00017143"/>
    </source>
</evidence>
<feature type="compositionally biased region" description="Acidic residues" evidence="11">
    <location>
        <begin position="5336"/>
        <end position="5347"/>
    </location>
</feature>
<dbReference type="InterPro" id="IPR002035">
    <property type="entry name" value="VWF_A"/>
</dbReference>
<dbReference type="GO" id="GO:0005654">
    <property type="term" value="C:nucleoplasm"/>
    <property type="evidence" value="ECO:0007669"/>
    <property type="project" value="UniProtKB-SubCell"/>
</dbReference>
<dbReference type="Gene3D" id="1.10.510.10">
    <property type="entry name" value="Transferase(Phosphotransferase) domain 1"/>
    <property type="match status" value="1"/>
</dbReference>
<dbReference type="FunFam" id="3.30.200.20:FF:000162">
    <property type="entry name" value="Adenine nucleotide alpha hydrolase-like domain kinase"/>
    <property type="match status" value="1"/>
</dbReference>
<evidence type="ECO:0000259" key="13">
    <source>
        <dbReference type="PROSITE" id="PS50234"/>
    </source>
</evidence>
<dbReference type="InterPro" id="IPR027417">
    <property type="entry name" value="P-loop_NTPase"/>
</dbReference>
<dbReference type="Gene3D" id="3.40.50.300">
    <property type="entry name" value="P-loop containing nucleotide triphosphate hydrolases"/>
    <property type="match status" value="7"/>
</dbReference>
<evidence type="ECO:0000256" key="4">
    <source>
        <dbReference type="ARBA" id="ARBA00008171"/>
    </source>
</evidence>
<dbReference type="GO" id="GO:0000055">
    <property type="term" value="P:ribosomal large subunit export from nucleus"/>
    <property type="evidence" value="ECO:0007669"/>
    <property type="project" value="TreeGrafter"/>
</dbReference>
<feature type="region of interest" description="Disordered" evidence="11">
    <location>
        <begin position="5095"/>
        <end position="5120"/>
    </location>
</feature>
<dbReference type="PIRSF" id="PIRSF010340">
    <property type="entry name" value="Midasin"/>
    <property type="match status" value="1"/>
</dbReference>
<dbReference type="InterPro" id="IPR000719">
    <property type="entry name" value="Prot_kinase_dom"/>
</dbReference>
<feature type="compositionally biased region" description="Polar residues" evidence="11">
    <location>
        <begin position="255"/>
        <end position="285"/>
    </location>
</feature>
<evidence type="ECO:0000256" key="6">
    <source>
        <dbReference type="ARBA" id="ARBA00022741"/>
    </source>
</evidence>
<keyword evidence="8" id="KW-0143">Chaperone</keyword>
<evidence type="ECO:0000313" key="14">
    <source>
        <dbReference type="EMBL" id="KAG2379976.1"/>
    </source>
</evidence>
<dbReference type="SMART" id="SM00382">
    <property type="entry name" value="AAA"/>
    <property type="match status" value="5"/>
</dbReference>
<feature type="compositionally biased region" description="Acidic residues" evidence="11">
    <location>
        <begin position="5259"/>
        <end position="5278"/>
    </location>
</feature>
<feature type="region of interest" description="Disordered" evidence="11">
    <location>
        <begin position="5574"/>
        <end position="5600"/>
    </location>
</feature>
<dbReference type="InterPro" id="IPR025662">
    <property type="entry name" value="Sigma_54_int_dom_ATP-bd_1"/>
</dbReference>
<comment type="caution">
    <text evidence="14">The sequence shown here is derived from an EMBL/GenBank/DDBJ whole genome shotgun (WGS) entry which is preliminary data.</text>
</comment>
<dbReference type="InterPro" id="IPR012099">
    <property type="entry name" value="Midasin"/>
</dbReference>
<dbReference type="FunFam" id="3.40.50.300:FF:000142">
    <property type="entry name" value="Midasin"/>
    <property type="match status" value="2"/>
</dbReference>
<evidence type="ECO:0000256" key="9">
    <source>
        <dbReference type="ARBA" id="ARBA00023242"/>
    </source>
</evidence>
<dbReference type="EMBL" id="JABFOF010000009">
    <property type="protein sequence ID" value="KAG2379976.1"/>
    <property type="molecule type" value="Genomic_DNA"/>
</dbReference>
<evidence type="ECO:0000256" key="1">
    <source>
        <dbReference type="ARBA" id="ARBA00004604"/>
    </source>
</evidence>
<dbReference type="InterPro" id="IPR041190">
    <property type="entry name" value="Midasin_AAA_lid_5"/>
</dbReference>
<dbReference type="FunFam" id="3.40.50.300:FF:001861">
    <property type="entry name" value="Midasin"/>
    <property type="match status" value="1"/>
</dbReference>
<dbReference type="GO" id="GO:0000027">
    <property type="term" value="P:ribosomal large subunit assembly"/>
    <property type="evidence" value="ECO:0007669"/>
    <property type="project" value="TreeGrafter"/>
</dbReference>
<dbReference type="Pfam" id="PF07728">
    <property type="entry name" value="AAA_5"/>
    <property type="match status" value="7"/>
</dbReference>
<dbReference type="PROSITE" id="PS50011">
    <property type="entry name" value="PROTEIN_KINASE_DOM"/>
    <property type="match status" value="1"/>
</dbReference>
<dbReference type="PANTHER" id="PTHR48103">
    <property type="entry name" value="MIDASIN-RELATED"/>
    <property type="match status" value="1"/>
</dbReference>
<evidence type="ECO:0000256" key="10">
    <source>
        <dbReference type="SAM" id="Coils"/>
    </source>
</evidence>
<evidence type="ECO:0000313" key="15">
    <source>
        <dbReference type="Proteomes" id="UP000743370"/>
    </source>
</evidence>
<feature type="compositionally biased region" description="Acidic residues" evidence="11">
    <location>
        <begin position="5299"/>
        <end position="5326"/>
    </location>
</feature>
<dbReference type="Pfam" id="PF17865">
    <property type="entry name" value="AAA_lid_5"/>
    <property type="match status" value="1"/>
</dbReference>
<dbReference type="Pfam" id="PF17867">
    <property type="entry name" value="AAA_lid_7"/>
    <property type="match status" value="3"/>
</dbReference>
<dbReference type="InterPro" id="IPR011704">
    <property type="entry name" value="ATPase_dyneun-rel_AAA"/>
</dbReference>
<evidence type="ECO:0000256" key="3">
    <source>
        <dbReference type="ARBA" id="ARBA00007188"/>
    </source>
</evidence>
<evidence type="ECO:0000256" key="7">
    <source>
        <dbReference type="ARBA" id="ARBA00022840"/>
    </source>
</evidence>
<dbReference type="CDD" id="cd01989">
    <property type="entry name" value="USP_STK_Ubox_N"/>
    <property type="match status" value="1"/>
</dbReference>
<dbReference type="SUPFAM" id="SSF56112">
    <property type="entry name" value="Protein kinase-like (PK-like)"/>
    <property type="match status" value="1"/>
</dbReference>
<evidence type="ECO:0000256" key="11">
    <source>
        <dbReference type="SAM" id="MobiDB-lite"/>
    </source>
</evidence>
<comment type="subcellular location">
    <subcellularLocation>
        <location evidence="1">Nucleus</location>
        <location evidence="1">Nucleolus</location>
    </subcellularLocation>
    <subcellularLocation>
        <location evidence="2">Nucleus</location>
        <location evidence="2">Nucleoplasm</location>
    </subcellularLocation>
</comment>
<dbReference type="PROSITE" id="PS00108">
    <property type="entry name" value="PROTEIN_KINASE_ST"/>
    <property type="match status" value="1"/>
</dbReference>
<dbReference type="InterPro" id="IPR003593">
    <property type="entry name" value="AAA+_ATPase"/>
</dbReference>
<comment type="similarity">
    <text evidence="3">Belongs to the midasin family.</text>
</comment>